<protein>
    <submittedName>
        <fullName evidence="1">Uncharacterized protein</fullName>
    </submittedName>
</protein>
<evidence type="ECO:0000313" key="2">
    <source>
        <dbReference type="Proteomes" id="UP001593833"/>
    </source>
</evidence>
<dbReference type="InterPro" id="IPR011050">
    <property type="entry name" value="Pectin_lyase_fold/virulence"/>
</dbReference>
<evidence type="ECO:0000313" key="1">
    <source>
        <dbReference type="EMBL" id="MFC1572350.1"/>
    </source>
</evidence>
<dbReference type="Proteomes" id="UP001593833">
    <property type="component" value="Unassembled WGS sequence"/>
</dbReference>
<dbReference type="EMBL" id="JBHPKH010000012">
    <property type="protein sequence ID" value="MFC1572350.1"/>
    <property type="molecule type" value="Genomic_DNA"/>
</dbReference>
<sequence>MPTQANGTRVLTFILLLCLIPASEGTARPGYQGAYLFMDDYPSDVSPGWHEDVQGIAHDDQYWYITQADVDEEDECRIWRIPKGQDLSDDVGSAEVYFQIDDVYDLCLPGYRHLGDLDCYYHEGSQQTYLAVPIHDHRDPRTLPTVVAFFRCGSSGPTYLGKDFLHIEDAMSGSGWCAFDPEGNLHVPGNYGPEGLTAIFRYSINWEDLASGSWPATNVALDLQGHTHMYDESGTNILNISHNQGGTFSSDGSLLFHVSGYGDGPTDDDGINVFETQTWRRVAKSNNNSGWMFGYEFHYDISQEPQGCTYWDLDDAGAPNIPGQLHVLLLENYYVAEPDHVFLKHYTNKIYVDHRDPPPSTGRPGDPWPTVAEAAAVAWDRSRILVSGGTYPGGFSVDNKTWIEWWKEGSVIVGSGVEP</sequence>
<comment type="caution">
    <text evidence="1">The sequence shown here is derived from an EMBL/GenBank/DDBJ whole genome shotgun (WGS) entry which is preliminary data.</text>
</comment>
<name>A0ABV6YJ44_UNCEI</name>
<proteinExistence type="predicted"/>
<keyword evidence="2" id="KW-1185">Reference proteome</keyword>
<accession>A0ABV6YJ44</accession>
<reference evidence="1 2" key="1">
    <citation type="submission" date="2024-09" db="EMBL/GenBank/DDBJ databases">
        <authorList>
            <person name="D'Angelo T."/>
        </authorList>
    </citation>
    <scope>NUCLEOTIDE SEQUENCE [LARGE SCALE GENOMIC DNA]</scope>
    <source>
        <strain evidence="1">SAG AM-320-E07</strain>
    </source>
</reference>
<gene>
    <name evidence="1" type="ORF">ACFL6M_02010</name>
</gene>
<dbReference type="SUPFAM" id="SSF51126">
    <property type="entry name" value="Pectin lyase-like"/>
    <property type="match status" value="1"/>
</dbReference>
<organism evidence="1 2">
    <name type="scientific">Eiseniibacteriota bacterium</name>
    <dbReference type="NCBI Taxonomy" id="2212470"/>
    <lineage>
        <taxon>Bacteria</taxon>
        <taxon>Candidatus Eiseniibacteriota</taxon>
    </lineage>
</organism>